<dbReference type="STRING" id="906968.Trebr_1437"/>
<dbReference type="PANTHER" id="PTHR43156:SF2">
    <property type="entry name" value="STAGE II SPORULATION PROTEIN E"/>
    <property type="match status" value="1"/>
</dbReference>
<feature type="transmembrane region" description="Helical" evidence="2">
    <location>
        <begin position="267"/>
        <end position="287"/>
    </location>
</feature>
<dbReference type="InterPro" id="IPR052016">
    <property type="entry name" value="Bact_Sigma-Reg"/>
</dbReference>
<dbReference type="eggNOG" id="COG2208">
    <property type="taxonomic scope" value="Bacteria"/>
</dbReference>
<evidence type="ECO:0000313" key="5">
    <source>
        <dbReference type="Proteomes" id="UP000006546"/>
    </source>
</evidence>
<feature type="transmembrane region" description="Helical" evidence="2">
    <location>
        <begin position="240"/>
        <end position="261"/>
    </location>
</feature>
<gene>
    <name evidence="4" type="ordered locus">Trebr_1437</name>
</gene>
<evidence type="ECO:0000256" key="2">
    <source>
        <dbReference type="SAM" id="Phobius"/>
    </source>
</evidence>
<dbReference type="KEGG" id="tbe:Trebr_1437"/>
<keyword evidence="5" id="KW-1185">Reference proteome</keyword>
<protein>
    <submittedName>
        <fullName evidence="4">Protein serine/threonine phosphatase</fullName>
    </submittedName>
</protein>
<reference evidence="5" key="1">
    <citation type="submission" date="2011-04" db="EMBL/GenBank/DDBJ databases">
        <title>The complete genome of Treponema brennaborense DSM 12168.</title>
        <authorList>
            <person name="Lucas S."/>
            <person name="Han J."/>
            <person name="Lapidus A."/>
            <person name="Bruce D."/>
            <person name="Goodwin L."/>
            <person name="Pitluck S."/>
            <person name="Peters L."/>
            <person name="Kyrpides N."/>
            <person name="Mavromatis K."/>
            <person name="Ivanova N."/>
            <person name="Mikhailova N."/>
            <person name="Pagani I."/>
            <person name="Teshima H."/>
            <person name="Detter J.C."/>
            <person name="Tapia R."/>
            <person name="Han C."/>
            <person name="Land M."/>
            <person name="Hauser L."/>
            <person name="Markowitz V."/>
            <person name="Cheng J.-F."/>
            <person name="Hugenholtz P."/>
            <person name="Woyke T."/>
            <person name="Wu D."/>
            <person name="Gronow S."/>
            <person name="Wellnitz S."/>
            <person name="Brambilla E."/>
            <person name="Klenk H.-P."/>
            <person name="Eisen J.A."/>
        </authorList>
    </citation>
    <scope>NUCLEOTIDE SEQUENCE [LARGE SCALE GENOMIC DNA]</scope>
    <source>
        <strain evidence="5">DSM 12168 / CIP 105900 / DD5/3</strain>
    </source>
</reference>
<keyword evidence="2" id="KW-0812">Transmembrane</keyword>
<sequence>MIYFCLNILLTGFLLWFSFHVDKMFEKRNDEFINSILLLVVSVFFQSILLLMPYYDNPKIWLFLSKVELALIALFLVQSCFYCIRFPSFKKSGFLQFVKIVFMVFAVYLVFAHVESVTVSLTEGLTVVSAKITAGLPFTWMQLYKYLYLYALPGIAVLSMLLCSENRKSPLNRQKMMFNIAAVAVLEVVGAVLEFAATFIPVFIVLYPFCFTAYMLVLYRSIRVNVLFDFKYMVQKSMQVLFSFILPALLCGAGVALLLRFRSGRPAAYAILVLLVSALMLFFAVYVKKYFKQKNSSLNVMYEKQFEKDLASLNYNEGLDEVTGRLNALFAEKIGTSALDILMLSGSAEFETAYSSSGKSLSVPASGAAFDILLNMNRTVVFKNQLEIQHSLAGVKAEMTDLFNKTHSEVCILLVEGRHIFGMILLAEKRLGNIYTEYDFSVFSKLYPYFFVVGYYMRSVANESVVGTVNREIQMSEQIIRSIQENMDFIKNPKVDAGYLMVPAHNIGGEFIDFIRLTDERHIFVLGALSGKGITASMSMVILKSIIRTFLAETKDFKELVQKVNSFIRFNLPKGTFFAGVFGLIDFRDNTMYYINCGVPALFLYTQAYNNVIEIQGEGRVLGFVKNIDRLLKIKKVKLNAGDIIVACTAGLIESHSLRGETFGKDRIQKAITENLMYTSDKMAQFTYQNLQSFTSKELEDDISILVIKYLNR</sequence>
<dbReference type="Pfam" id="PF07228">
    <property type="entry name" value="SpoIIE"/>
    <property type="match status" value="1"/>
</dbReference>
<keyword evidence="1" id="KW-0378">Hydrolase</keyword>
<dbReference type="PANTHER" id="PTHR43156">
    <property type="entry name" value="STAGE II SPORULATION PROTEIN E-RELATED"/>
    <property type="match status" value="1"/>
</dbReference>
<dbReference type="OrthoDB" id="9773346at2"/>
<feature type="transmembrane region" description="Helical" evidence="2">
    <location>
        <begin position="6"/>
        <end position="25"/>
    </location>
</feature>
<feature type="transmembrane region" description="Helical" evidence="2">
    <location>
        <begin position="146"/>
        <end position="164"/>
    </location>
</feature>
<feature type="domain" description="PPM-type phosphatase" evidence="3">
    <location>
        <begin position="492"/>
        <end position="710"/>
    </location>
</feature>
<evidence type="ECO:0000313" key="4">
    <source>
        <dbReference type="EMBL" id="AEE16861.1"/>
    </source>
</evidence>
<dbReference type="AlphaFoldDB" id="F4LN96"/>
<feature type="transmembrane region" description="Helical" evidence="2">
    <location>
        <begin position="60"/>
        <end position="84"/>
    </location>
</feature>
<keyword evidence="2" id="KW-1133">Transmembrane helix</keyword>
<feature type="transmembrane region" description="Helical" evidence="2">
    <location>
        <begin position="199"/>
        <end position="219"/>
    </location>
</feature>
<dbReference type="GO" id="GO:0016791">
    <property type="term" value="F:phosphatase activity"/>
    <property type="evidence" value="ECO:0007669"/>
    <property type="project" value="TreeGrafter"/>
</dbReference>
<proteinExistence type="predicted"/>
<dbReference type="Proteomes" id="UP000006546">
    <property type="component" value="Chromosome"/>
</dbReference>
<evidence type="ECO:0000259" key="3">
    <source>
        <dbReference type="SMART" id="SM00331"/>
    </source>
</evidence>
<organism evidence="4 5">
    <name type="scientific">Treponema brennaborense (strain DSM 12168 / CIP 105900 / DD5/3)</name>
    <dbReference type="NCBI Taxonomy" id="906968"/>
    <lineage>
        <taxon>Bacteria</taxon>
        <taxon>Pseudomonadati</taxon>
        <taxon>Spirochaetota</taxon>
        <taxon>Spirochaetia</taxon>
        <taxon>Spirochaetales</taxon>
        <taxon>Treponemataceae</taxon>
        <taxon>Treponema</taxon>
    </lineage>
</organism>
<dbReference type="InterPro" id="IPR001932">
    <property type="entry name" value="PPM-type_phosphatase-like_dom"/>
</dbReference>
<dbReference type="RefSeq" id="WP_013758566.1">
    <property type="nucleotide sequence ID" value="NC_015500.1"/>
</dbReference>
<name>F4LN96_TREBD</name>
<feature type="transmembrane region" description="Helical" evidence="2">
    <location>
        <begin position="176"/>
        <end position="193"/>
    </location>
</feature>
<dbReference type="SMART" id="SM00331">
    <property type="entry name" value="PP2C_SIG"/>
    <property type="match status" value="1"/>
</dbReference>
<dbReference type="EMBL" id="CP002696">
    <property type="protein sequence ID" value="AEE16861.1"/>
    <property type="molecule type" value="Genomic_DNA"/>
</dbReference>
<dbReference type="InterPro" id="IPR036457">
    <property type="entry name" value="PPM-type-like_dom_sf"/>
</dbReference>
<feature type="transmembrane region" description="Helical" evidence="2">
    <location>
        <begin position="96"/>
        <end position="114"/>
    </location>
</feature>
<dbReference type="HOGENOM" id="CLU_023575_0_0_12"/>
<evidence type="ECO:0000256" key="1">
    <source>
        <dbReference type="ARBA" id="ARBA00022801"/>
    </source>
</evidence>
<accession>F4LN96</accession>
<dbReference type="Gene3D" id="3.60.40.10">
    <property type="entry name" value="PPM-type phosphatase domain"/>
    <property type="match status" value="1"/>
</dbReference>
<feature type="transmembrane region" description="Helical" evidence="2">
    <location>
        <begin position="32"/>
        <end position="54"/>
    </location>
</feature>
<keyword evidence="2" id="KW-0472">Membrane</keyword>